<dbReference type="InterPro" id="IPR029058">
    <property type="entry name" value="AB_hydrolase_fold"/>
</dbReference>
<accession>A0A4R2M2D7</accession>
<protein>
    <submittedName>
        <fullName evidence="3">Hydroxybutyrate-dimer hydrolase</fullName>
    </submittedName>
</protein>
<dbReference type="RefSeq" id="WP_132648728.1">
    <property type="nucleotide sequence ID" value="NZ_CP181386.1"/>
</dbReference>
<gene>
    <name evidence="3" type="ORF">EV684_112120</name>
</gene>
<feature type="chain" id="PRO_5020946996" evidence="2">
    <location>
        <begin position="24"/>
        <end position="712"/>
    </location>
</feature>
<evidence type="ECO:0000313" key="4">
    <source>
        <dbReference type="Proteomes" id="UP000295106"/>
    </source>
</evidence>
<keyword evidence="2" id="KW-0732">Signal</keyword>
<dbReference type="GO" id="GO:0047989">
    <property type="term" value="F:hydroxybutyrate-dimer hydrolase activity"/>
    <property type="evidence" value="ECO:0007669"/>
    <property type="project" value="InterPro"/>
</dbReference>
<dbReference type="GO" id="GO:0019605">
    <property type="term" value="P:butyrate metabolic process"/>
    <property type="evidence" value="ECO:0007669"/>
    <property type="project" value="InterPro"/>
</dbReference>
<dbReference type="Proteomes" id="UP000295106">
    <property type="component" value="Unassembled WGS sequence"/>
</dbReference>
<dbReference type="EMBL" id="SLXD01000012">
    <property type="protein sequence ID" value="TCP00682.1"/>
    <property type="molecule type" value="Genomic_DNA"/>
</dbReference>
<dbReference type="PIRSF" id="PIRSF011409">
    <property type="entry name" value="HObutyrate_olig_hydrol"/>
    <property type="match status" value="1"/>
</dbReference>
<feature type="signal peptide" evidence="2">
    <location>
        <begin position="1"/>
        <end position="23"/>
    </location>
</feature>
<sequence>MKHTPTWTAAAAACLLSGAAASAAPANTLPAGVRGPVTETTYDGVADDLLTAGLGKTGLMGATPAFADPLAPTPAELRRNAIYVNYRALVDYTAAGGMGVFYGPNIDAEGRDTLGEGKVAGRETLAWHDDGSGRQNVTLMVQVPDRFDPARPCIVTATSSGSRGIYGAIGTAGEWGLKRGCAVAYTDKGSGNGLHELTADRVTLRDGRVVDAAAAGTEALFRAPLSDAEREALLAQAPYRVAYKHAHSRQNPEADWGRHTLQAVRFAFWVLNERYGKVGRDGRREATLNARNTIVIASSVSNGGGAALAAAEQDREGLIDGVAVSEPNAQPRWLHGLAIRQGDTAVATIGRPLADYFTFANLYQPCALLAPAAGGGTAVASAFWPAAFTASAQNRCTALAAQGLLAGSTLAEQAEDALARLHAYGWTRDADFLHQSHYRFATNSIATTYTNAYGRFGVEDRLCGFSFANTDSAGAPAAPSATGVASIFSTGNGVPPTTGVNVVYDASAGGAKLDFLAVSPGSGLADFALDGALCQRSLVTGRDDSDRLLSGAQREAAQRVRRGITEVRLDGRLRGKPVLIVAGRSDALLPVNHTARAYYARVQAQGAADNVRYVEVTNAQHFDGFISLGAFLGYDTRFIPLHVYFNRAMDAMWAHLTQGAALPPSQVVHTVPRGGSPGAAPALTAAHVPPIQAAPAESARIVFGAGTLSVPD</sequence>
<dbReference type="GeneID" id="99683281"/>
<proteinExistence type="predicted"/>
<reference evidence="3 4" key="1">
    <citation type="submission" date="2019-03" db="EMBL/GenBank/DDBJ databases">
        <title>Genomic Encyclopedia of Type Strains, Phase IV (KMG-IV): sequencing the most valuable type-strain genomes for metagenomic binning, comparative biology and taxonomic classification.</title>
        <authorList>
            <person name="Goeker M."/>
        </authorList>
    </citation>
    <scope>NUCLEOTIDE SEQUENCE [LARGE SCALE GENOMIC DNA]</scope>
    <source>
        <strain evidence="3 4">DSM 1709</strain>
    </source>
</reference>
<dbReference type="GO" id="GO:0005615">
    <property type="term" value="C:extracellular space"/>
    <property type="evidence" value="ECO:0007669"/>
    <property type="project" value="InterPro"/>
</dbReference>
<keyword evidence="1 3" id="KW-0378">Hydrolase</keyword>
<name>A0A4R2M2D7_RUBGE</name>
<organism evidence="3 4">
    <name type="scientific">Rubrivivax gelatinosus</name>
    <name type="common">Rhodocyclus gelatinosus</name>
    <name type="synonym">Rhodopseudomonas gelatinosa</name>
    <dbReference type="NCBI Taxonomy" id="28068"/>
    <lineage>
        <taxon>Bacteria</taxon>
        <taxon>Pseudomonadati</taxon>
        <taxon>Pseudomonadota</taxon>
        <taxon>Betaproteobacteria</taxon>
        <taxon>Burkholderiales</taxon>
        <taxon>Sphaerotilaceae</taxon>
        <taxon>Rubrivivax</taxon>
    </lineage>
</organism>
<evidence type="ECO:0000256" key="1">
    <source>
        <dbReference type="ARBA" id="ARBA00022801"/>
    </source>
</evidence>
<dbReference type="SUPFAM" id="SSF53474">
    <property type="entry name" value="alpha/beta-Hydrolases"/>
    <property type="match status" value="1"/>
</dbReference>
<dbReference type="AlphaFoldDB" id="A0A4R2M2D7"/>
<dbReference type="OrthoDB" id="4294477at2"/>
<evidence type="ECO:0000313" key="3">
    <source>
        <dbReference type="EMBL" id="TCP00682.1"/>
    </source>
</evidence>
<dbReference type="InterPro" id="IPR016582">
    <property type="entry name" value="OHBut_olig_hydro_put"/>
</dbReference>
<dbReference type="Gene3D" id="3.40.50.1820">
    <property type="entry name" value="alpha/beta hydrolase"/>
    <property type="match status" value="1"/>
</dbReference>
<comment type="caution">
    <text evidence="3">The sequence shown here is derived from an EMBL/GenBank/DDBJ whole genome shotgun (WGS) entry which is preliminary data.</text>
</comment>
<dbReference type="Pfam" id="PF10605">
    <property type="entry name" value="3HBOH"/>
    <property type="match status" value="1"/>
</dbReference>
<evidence type="ECO:0000256" key="2">
    <source>
        <dbReference type="SAM" id="SignalP"/>
    </source>
</evidence>